<dbReference type="OrthoDB" id="1148550at2"/>
<accession>A0A1D7QC50</accession>
<keyword evidence="3" id="KW-1185">Reference proteome</keyword>
<dbReference type="InterPro" id="IPR019613">
    <property type="entry name" value="DUF4198"/>
</dbReference>
<evidence type="ECO:0000313" key="3">
    <source>
        <dbReference type="Proteomes" id="UP000094313"/>
    </source>
</evidence>
<dbReference type="AlphaFoldDB" id="A0A1D7QC50"/>
<organism evidence="2 3">
    <name type="scientific">Pedobacter steynii</name>
    <dbReference type="NCBI Taxonomy" id="430522"/>
    <lineage>
        <taxon>Bacteria</taxon>
        <taxon>Pseudomonadati</taxon>
        <taxon>Bacteroidota</taxon>
        <taxon>Sphingobacteriia</taxon>
        <taxon>Sphingobacteriales</taxon>
        <taxon>Sphingobacteriaceae</taxon>
        <taxon>Pedobacter</taxon>
    </lineage>
</organism>
<dbReference type="Pfam" id="PF10670">
    <property type="entry name" value="DUF4198"/>
    <property type="match status" value="1"/>
</dbReference>
<name>A0A1D7QC50_9SPHI</name>
<evidence type="ECO:0000313" key="2">
    <source>
        <dbReference type="EMBL" id="AOM76261.1"/>
    </source>
</evidence>
<evidence type="ECO:0008006" key="4">
    <source>
        <dbReference type="Google" id="ProtNLM"/>
    </source>
</evidence>
<dbReference type="EMBL" id="CP017141">
    <property type="protein sequence ID" value="AOM76261.1"/>
    <property type="molecule type" value="Genomic_DNA"/>
</dbReference>
<dbReference type="RefSeq" id="WP_069377957.1">
    <property type="nucleotide sequence ID" value="NZ_CP017141.1"/>
</dbReference>
<feature type="signal peptide" evidence="1">
    <location>
        <begin position="1"/>
        <end position="22"/>
    </location>
</feature>
<feature type="chain" id="PRO_5009098308" description="Nickel transport protein" evidence="1">
    <location>
        <begin position="23"/>
        <end position="235"/>
    </location>
</feature>
<dbReference type="Proteomes" id="UP000094313">
    <property type="component" value="Chromosome"/>
</dbReference>
<evidence type="ECO:0000256" key="1">
    <source>
        <dbReference type="SAM" id="SignalP"/>
    </source>
</evidence>
<reference evidence="2 3" key="1">
    <citation type="submission" date="2016-08" db="EMBL/GenBank/DDBJ databases">
        <authorList>
            <person name="Seilhamer J.J."/>
        </authorList>
    </citation>
    <scope>NUCLEOTIDE SEQUENCE [LARGE SCALE GENOMIC DNA]</scope>
    <source>
        <strain evidence="2 3">DX4</strain>
    </source>
</reference>
<protein>
    <recommendedName>
        <fullName evidence="4">Nickel transport protein</fullName>
    </recommendedName>
</protein>
<proteinExistence type="predicted"/>
<sequence>MNKLKTLALSLILMFSVNQLFAHALFIRTAANGKKGTAQEVKIFYGEPGENAPEKLADWWSDTKEFSLWLINPKGEKEQLKVTPAADHFVASFTPATDGVYTLSISHIVKEIAGKTQYQFNAAALVSVGKADTGNSALANKAELGIFVDALAALKKGKEITLSSHFKAQPAAGVAISVFAPAGWVKQIKTRADGKTTFNPEWSGSYLLEAGHNEKVTGQAFESIERIATLSITVN</sequence>
<gene>
    <name evidence="2" type="ORF">BFS30_03265</name>
</gene>
<dbReference type="KEGG" id="psty:BFS30_03265"/>
<keyword evidence="1" id="KW-0732">Signal</keyword>